<evidence type="ECO:0000256" key="2">
    <source>
        <dbReference type="ARBA" id="ARBA00022553"/>
    </source>
</evidence>
<keyword evidence="1" id="KW-0343">GTPase activation</keyword>
<dbReference type="SUPFAM" id="SSF111347">
    <property type="entry name" value="Rap/Ran-GAP"/>
    <property type="match status" value="1"/>
</dbReference>
<feature type="domain" description="Rap-GAP" evidence="4">
    <location>
        <begin position="177"/>
        <end position="394"/>
    </location>
</feature>
<keyword evidence="3" id="KW-0175">Coiled coil</keyword>
<keyword evidence="6" id="KW-1185">Reference proteome</keyword>
<protein>
    <submittedName>
        <fullName evidence="5">GTPaseactivating protein</fullName>
    </submittedName>
</protein>
<proteinExistence type="predicted"/>
<dbReference type="VEuPathDB" id="AmoebaDB:ACA1_275410"/>
<evidence type="ECO:0000256" key="3">
    <source>
        <dbReference type="ARBA" id="ARBA00023054"/>
    </source>
</evidence>
<dbReference type="AlphaFoldDB" id="L8GR08"/>
<sequence length="425" mass="48728">MSQAKTFSVGKDAFTAAEREWVTQTPNILQWSDEYTPEAEKKSLIEKVGGFMRELGRPAFTDAYARIDPKVANAFPLIEADKYRHYYKDYLHGTGEVESFISHVEDENLVGPVVICCEGGNREQPRVKVLIHTKKGTDRTFIPNDGGNRIKALKALQPGLSSIRFLRVKDPRFGKDMLDYEDKLIATRYKFGILYCRANQSIEDQMYNNEHGSPLFEEFLNMLGERVRMLGFSRFRGGLDAKTDTTGAHSVYTEYRGQEIMFHVSTLLPFFPEDPQQVERKRHLGNDVVIVIFREGPNDQFSPLTIRSQFNHVYIVITPEKKEGKKTCYRVAVVCKQGVKPFGPSLPEPALFRRGRKFREFLLTKMVNGERAAFHAKDFVFKFSNTRRIQLHDIVERYMEGAIPAERNNILARLSRTTSTLTSST</sequence>
<dbReference type="GO" id="GO:0005096">
    <property type="term" value="F:GTPase activator activity"/>
    <property type="evidence" value="ECO:0007669"/>
    <property type="project" value="UniProtKB-KW"/>
</dbReference>
<evidence type="ECO:0000259" key="4">
    <source>
        <dbReference type="PROSITE" id="PS50085"/>
    </source>
</evidence>
<dbReference type="InterPro" id="IPR035974">
    <property type="entry name" value="Rap/Ran-GAP_sf"/>
</dbReference>
<organism evidence="5 6">
    <name type="scientific">Acanthamoeba castellanii (strain ATCC 30010 / Neff)</name>
    <dbReference type="NCBI Taxonomy" id="1257118"/>
    <lineage>
        <taxon>Eukaryota</taxon>
        <taxon>Amoebozoa</taxon>
        <taxon>Discosea</taxon>
        <taxon>Longamoebia</taxon>
        <taxon>Centramoebida</taxon>
        <taxon>Acanthamoebidae</taxon>
        <taxon>Acanthamoeba</taxon>
    </lineage>
</organism>
<dbReference type="GeneID" id="14916000"/>
<evidence type="ECO:0000256" key="1">
    <source>
        <dbReference type="ARBA" id="ARBA00022468"/>
    </source>
</evidence>
<name>L8GR08_ACACF</name>
<dbReference type="PANTHER" id="PTHR15711">
    <property type="entry name" value="RAP GTPASE-ACTIVATING PROTEIN"/>
    <property type="match status" value="1"/>
</dbReference>
<gene>
    <name evidence="5" type="ORF">ACA1_275410</name>
</gene>
<dbReference type="Proteomes" id="UP000011083">
    <property type="component" value="Unassembled WGS sequence"/>
</dbReference>
<keyword evidence="2" id="KW-0597">Phosphoprotein</keyword>
<dbReference type="EMBL" id="KB008032">
    <property type="protein sequence ID" value="ELR15367.1"/>
    <property type="molecule type" value="Genomic_DNA"/>
</dbReference>
<dbReference type="RefSeq" id="XP_004337380.1">
    <property type="nucleotide sequence ID" value="XM_004337332.1"/>
</dbReference>
<evidence type="ECO:0000313" key="5">
    <source>
        <dbReference type="EMBL" id="ELR15367.1"/>
    </source>
</evidence>
<dbReference type="InterPro" id="IPR050989">
    <property type="entry name" value="Rap1_Ran_GAP"/>
</dbReference>
<dbReference type="Gene3D" id="3.40.50.11210">
    <property type="entry name" value="Rap/Ran-GAP"/>
    <property type="match status" value="1"/>
</dbReference>
<dbReference type="Pfam" id="PF02145">
    <property type="entry name" value="Rap_GAP"/>
    <property type="match status" value="1"/>
</dbReference>
<dbReference type="OMA" id="NNNEVMY"/>
<evidence type="ECO:0000313" key="6">
    <source>
        <dbReference type="Proteomes" id="UP000011083"/>
    </source>
</evidence>
<dbReference type="KEGG" id="acan:ACA1_275410"/>
<accession>L8GR08</accession>
<dbReference type="PROSITE" id="PS50085">
    <property type="entry name" value="RAPGAP"/>
    <property type="match status" value="1"/>
</dbReference>
<reference evidence="5 6" key="1">
    <citation type="journal article" date="2013" name="Genome Biol.">
        <title>Genome of Acanthamoeba castellanii highlights extensive lateral gene transfer and early evolution of tyrosine kinase signaling.</title>
        <authorList>
            <person name="Clarke M."/>
            <person name="Lohan A.J."/>
            <person name="Liu B."/>
            <person name="Lagkouvardos I."/>
            <person name="Roy S."/>
            <person name="Zafar N."/>
            <person name="Bertelli C."/>
            <person name="Schilde C."/>
            <person name="Kianianmomeni A."/>
            <person name="Burglin T.R."/>
            <person name="Frech C."/>
            <person name="Turcotte B."/>
            <person name="Kopec K.O."/>
            <person name="Synnott J.M."/>
            <person name="Choo C."/>
            <person name="Paponov I."/>
            <person name="Finkler A."/>
            <person name="Soon Heng Tan C."/>
            <person name="Hutchins A.P."/>
            <person name="Weinmeier T."/>
            <person name="Rattei T."/>
            <person name="Chu J.S."/>
            <person name="Gimenez G."/>
            <person name="Irimia M."/>
            <person name="Rigden D.J."/>
            <person name="Fitzpatrick D.A."/>
            <person name="Lorenzo-Morales J."/>
            <person name="Bateman A."/>
            <person name="Chiu C.H."/>
            <person name="Tang P."/>
            <person name="Hegemann P."/>
            <person name="Fromm H."/>
            <person name="Raoult D."/>
            <person name="Greub G."/>
            <person name="Miranda-Saavedra D."/>
            <person name="Chen N."/>
            <person name="Nash P."/>
            <person name="Ginger M.L."/>
            <person name="Horn M."/>
            <person name="Schaap P."/>
            <person name="Caler L."/>
            <person name="Loftus B."/>
        </authorList>
    </citation>
    <scope>NUCLEOTIDE SEQUENCE [LARGE SCALE GENOMIC DNA]</scope>
    <source>
        <strain evidence="5 6">Neff</strain>
    </source>
</reference>
<dbReference type="GO" id="GO:0051056">
    <property type="term" value="P:regulation of small GTPase mediated signal transduction"/>
    <property type="evidence" value="ECO:0007669"/>
    <property type="project" value="InterPro"/>
</dbReference>
<dbReference type="STRING" id="1257118.L8GR08"/>
<dbReference type="FunFam" id="3.40.50.11210:FF:000002">
    <property type="entry name" value="Signal-induced proliferation-associated 1-like protein 1"/>
    <property type="match status" value="1"/>
</dbReference>
<dbReference type="InterPro" id="IPR000331">
    <property type="entry name" value="Rap/Ran_GAP_dom"/>
</dbReference>
<dbReference type="OrthoDB" id="2499658at2759"/>